<dbReference type="STRING" id="368408.Tpen_1373"/>
<evidence type="ECO:0000256" key="2">
    <source>
        <dbReference type="ARBA" id="ARBA00022679"/>
    </source>
</evidence>
<dbReference type="PIRSF" id="PIRSF000538">
    <property type="entry name" value="GlpK"/>
    <property type="match status" value="1"/>
</dbReference>
<keyword evidence="3" id="KW-0547">Nucleotide-binding</keyword>
<keyword evidence="9" id="KW-1185">Reference proteome</keyword>
<dbReference type="Pfam" id="PF00370">
    <property type="entry name" value="FGGY_N"/>
    <property type="match status" value="1"/>
</dbReference>
<comment type="similarity">
    <text evidence="1">Belongs to the FGGY kinase family.</text>
</comment>
<dbReference type="InterPro" id="IPR018484">
    <property type="entry name" value="FGGY_N"/>
</dbReference>
<proteinExistence type="inferred from homology"/>
<dbReference type="OrthoDB" id="26592at2157"/>
<dbReference type="AlphaFoldDB" id="A1RZZ0"/>
<evidence type="ECO:0000313" key="8">
    <source>
        <dbReference type="EMBL" id="ABL78770.1"/>
    </source>
</evidence>
<dbReference type="HOGENOM" id="CLU_009281_2_3_2"/>
<evidence type="ECO:0000313" key="9">
    <source>
        <dbReference type="Proteomes" id="UP000000641"/>
    </source>
</evidence>
<dbReference type="PANTHER" id="PTHR10196">
    <property type="entry name" value="SUGAR KINASE"/>
    <property type="match status" value="1"/>
</dbReference>
<evidence type="ECO:0000256" key="4">
    <source>
        <dbReference type="ARBA" id="ARBA00022777"/>
    </source>
</evidence>
<dbReference type="InterPro" id="IPR000577">
    <property type="entry name" value="Carb_kinase_FGGY"/>
</dbReference>
<dbReference type="EMBL" id="CP000505">
    <property type="protein sequence ID" value="ABL78770.1"/>
    <property type="molecule type" value="Genomic_DNA"/>
</dbReference>
<evidence type="ECO:0000256" key="5">
    <source>
        <dbReference type="ARBA" id="ARBA00022840"/>
    </source>
</evidence>
<evidence type="ECO:0000259" key="6">
    <source>
        <dbReference type="Pfam" id="PF00370"/>
    </source>
</evidence>
<dbReference type="EnsemblBacteria" id="ABL78770">
    <property type="protein sequence ID" value="ABL78770"/>
    <property type="gene ID" value="Tpen_1373"/>
</dbReference>
<gene>
    <name evidence="8" type="ordered locus">Tpen_1373</name>
</gene>
<dbReference type="InterPro" id="IPR018485">
    <property type="entry name" value="FGGY_C"/>
</dbReference>
<evidence type="ECO:0000256" key="3">
    <source>
        <dbReference type="ARBA" id="ARBA00022741"/>
    </source>
</evidence>
<dbReference type="SUPFAM" id="SSF53067">
    <property type="entry name" value="Actin-like ATPase domain"/>
    <property type="match status" value="2"/>
</dbReference>
<evidence type="ECO:0000256" key="1">
    <source>
        <dbReference type="ARBA" id="ARBA00009156"/>
    </source>
</evidence>
<accession>A1RZZ0</accession>
<keyword evidence="4 8" id="KW-0418">Kinase</keyword>
<dbReference type="GO" id="GO:0005524">
    <property type="term" value="F:ATP binding"/>
    <property type="evidence" value="ECO:0007669"/>
    <property type="project" value="UniProtKB-KW"/>
</dbReference>
<sequence>MYGVIDVGTTGVKLAVFDGELKSIHYERVELGYEPAGSGRVEQSSAEMSRVVRGFARKARSLGARRIGLSTYRASVVAWSKSGEPLTNIVTWIDGRGREVVERLPVWVKLLEALSPSLAKVLRPDTPAVLMKWLYDNVPGLREKVERGDAYLWTLDSYLVYLLTGRYASDATSSALTGLVHPRDLEPIGAVFGILSLPEAAPEIVDSVHEFGEFEGADVAVSIADQQAASVYHGLLEPGRVSGVHGTGSFVEESTPKLVVPGEGLVPVVIASLDGRRFYGAEGFLRASGLVVEWLRSAGFFSSYEEMESLASKAKPRAIVVPSFRGLRTPDAPLLKGMILGLDPSTTKADVVAGLAWGVALYVAYLLGKLSKYCGSPREPLWSGGGYSRSNAFLQALADATGLKVARPRDVESSIRGVLKLLLYSEGKASLDDLKEPPEVDAYFEPRAGSEAKTLVGELEELLEVVARWEENAFLSGRF</sequence>
<dbReference type="GO" id="GO:0006071">
    <property type="term" value="P:glycerol metabolic process"/>
    <property type="evidence" value="ECO:0007669"/>
    <property type="project" value="TreeGrafter"/>
</dbReference>
<dbReference type="KEGG" id="tpe:Tpen_1373"/>
<dbReference type="eggNOG" id="arCOG00024">
    <property type="taxonomic scope" value="Archaea"/>
</dbReference>
<feature type="domain" description="Carbohydrate kinase FGGY C-terminal" evidence="7">
    <location>
        <begin position="244"/>
        <end position="424"/>
    </location>
</feature>
<evidence type="ECO:0000259" key="7">
    <source>
        <dbReference type="Pfam" id="PF02782"/>
    </source>
</evidence>
<keyword evidence="2" id="KW-0808">Transferase</keyword>
<name>A1RZZ0_THEPD</name>
<feature type="domain" description="Carbohydrate kinase FGGY N-terminal" evidence="6">
    <location>
        <begin position="1"/>
        <end position="214"/>
    </location>
</feature>
<dbReference type="GO" id="GO:0004370">
    <property type="term" value="F:glycerol kinase activity"/>
    <property type="evidence" value="ECO:0007669"/>
    <property type="project" value="TreeGrafter"/>
</dbReference>
<dbReference type="PANTHER" id="PTHR10196:SF69">
    <property type="entry name" value="GLYCEROL KINASE"/>
    <property type="match status" value="1"/>
</dbReference>
<dbReference type="RefSeq" id="WP_011753035.1">
    <property type="nucleotide sequence ID" value="NC_008698.1"/>
</dbReference>
<dbReference type="Pfam" id="PF02782">
    <property type="entry name" value="FGGY_C"/>
    <property type="match status" value="1"/>
</dbReference>
<dbReference type="Gene3D" id="3.30.420.40">
    <property type="match status" value="2"/>
</dbReference>
<protein>
    <submittedName>
        <fullName evidence="8">Carbohydrate kinase, FGGY</fullName>
    </submittedName>
</protein>
<organism evidence="8 9">
    <name type="scientific">Thermofilum pendens (strain DSM 2475 / Hrk 5)</name>
    <dbReference type="NCBI Taxonomy" id="368408"/>
    <lineage>
        <taxon>Archaea</taxon>
        <taxon>Thermoproteota</taxon>
        <taxon>Thermoprotei</taxon>
        <taxon>Thermofilales</taxon>
        <taxon>Thermofilaceae</taxon>
        <taxon>Thermofilum</taxon>
    </lineage>
</organism>
<keyword evidence="5" id="KW-0067">ATP-binding</keyword>
<dbReference type="GO" id="GO:0005829">
    <property type="term" value="C:cytosol"/>
    <property type="evidence" value="ECO:0007669"/>
    <property type="project" value="TreeGrafter"/>
</dbReference>
<dbReference type="InterPro" id="IPR043129">
    <property type="entry name" value="ATPase_NBD"/>
</dbReference>
<dbReference type="GeneID" id="4601198"/>
<reference evidence="9" key="1">
    <citation type="journal article" date="2008" name="J. Bacteriol.">
        <title>Genome sequence of Thermofilum pendens reveals an exceptional loss of biosynthetic pathways without genome reduction.</title>
        <authorList>
            <person name="Anderson I."/>
            <person name="Rodriguez J."/>
            <person name="Susanti D."/>
            <person name="Porat I."/>
            <person name="Reich C."/>
            <person name="Ulrich L.E."/>
            <person name="Elkins J.G."/>
            <person name="Mavromatis K."/>
            <person name="Lykidis A."/>
            <person name="Kim E."/>
            <person name="Thompson L.S."/>
            <person name="Nolan M."/>
            <person name="Land M."/>
            <person name="Copeland A."/>
            <person name="Lapidus A."/>
            <person name="Lucas S."/>
            <person name="Detter C."/>
            <person name="Zhulin I.B."/>
            <person name="Olsen G.J."/>
            <person name="Whitman W."/>
            <person name="Mukhopadhyay B."/>
            <person name="Bristow J."/>
            <person name="Kyrpides N."/>
        </authorList>
    </citation>
    <scope>NUCLEOTIDE SEQUENCE [LARGE SCALE GENOMIC DNA]</scope>
    <source>
        <strain evidence="9">DSM 2475 / Hrk 5</strain>
    </source>
</reference>
<dbReference type="Proteomes" id="UP000000641">
    <property type="component" value="Chromosome"/>
</dbReference>